<evidence type="ECO:0000256" key="4">
    <source>
        <dbReference type="ARBA" id="ARBA00005975"/>
    </source>
</evidence>
<evidence type="ECO:0000256" key="6">
    <source>
        <dbReference type="ARBA" id="ARBA00022833"/>
    </source>
</evidence>
<dbReference type="PROSITE" id="PS51837">
    <property type="entry name" value="LITAF"/>
    <property type="match status" value="1"/>
</dbReference>
<evidence type="ECO:0000313" key="11">
    <source>
        <dbReference type="RefSeq" id="XP_034249423.1"/>
    </source>
</evidence>
<keyword evidence="7" id="KW-0472">Membrane</keyword>
<feature type="compositionally biased region" description="Pro residues" evidence="8">
    <location>
        <begin position="47"/>
        <end position="59"/>
    </location>
</feature>
<name>A0A6P8ZVR0_THRPL</name>
<dbReference type="RefSeq" id="XP_034249423.1">
    <property type="nucleotide sequence ID" value="XM_034393532.1"/>
</dbReference>
<dbReference type="PANTHER" id="PTHR23292">
    <property type="entry name" value="LIPOPOLYSACCHARIDE-INDUCED TUMOR NECROSIS FACTOR-ALPHA FACTOR"/>
    <property type="match status" value="1"/>
</dbReference>
<comment type="subcellular location">
    <subcellularLocation>
        <location evidence="2">Endosome membrane</location>
        <topology evidence="2">Peripheral membrane protein</topology>
    </subcellularLocation>
    <subcellularLocation>
        <location evidence="1">Late endosome membrane</location>
    </subcellularLocation>
    <subcellularLocation>
        <location evidence="3">Lysosome membrane</location>
        <topology evidence="3">Peripheral membrane protein</topology>
        <orientation evidence="3">Cytoplasmic side</orientation>
    </subcellularLocation>
</comment>
<dbReference type="GO" id="GO:0005765">
    <property type="term" value="C:lysosomal membrane"/>
    <property type="evidence" value="ECO:0007669"/>
    <property type="project" value="UniProtKB-SubCell"/>
</dbReference>
<organism evidence="11">
    <name type="scientific">Thrips palmi</name>
    <name type="common">Melon thrips</name>
    <dbReference type="NCBI Taxonomy" id="161013"/>
    <lineage>
        <taxon>Eukaryota</taxon>
        <taxon>Metazoa</taxon>
        <taxon>Ecdysozoa</taxon>
        <taxon>Arthropoda</taxon>
        <taxon>Hexapoda</taxon>
        <taxon>Insecta</taxon>
        <taxon>Pterygota</taxon>
        <taxon>Neoptera</taxon>
        <taxon>Paraneoptera</taxon>
        <taxon>Thysanoptera</taxon>
        <taxon>Terebrantia</taxon>
        <taxon>Thripoidea</taxon>
        <taxon>Thripidae</taxon>
        <taxon>Thrips</taxon>
    </lineage>
</organism>
<dbReference type="KEGG" id="tpal:117650262"/>
<sequence length="150" mass="15922">MISPNPLEGPRPAPPIGSPCDMWSPDVTKESVHQPPPMMHQPHQGMHPPPPVMHQPPPAYAAAAPAGRTVTIIAMPNLSHNPAHLTCPTCNSKVVTDVEYVTGTRTHAGAIVLCMICCCLPGLIPYCCDSCKTAVHTCPVCKQSLGVHEP</sequence>
<evidence type="ECO:0000259" key="9">
    <source>
        <dbReference type="PROSITE" id="PS51837"/>
    </source>
</evidence>
<dbReference type="PANTHER" id="PTHR23292:SF6">
    <property type="entry name" value="FI16602P1-RELATED"/>
    <property type="match status" value="1"/>
</dbReference>
<keyword evidence="6" id="KW-0862">Zinc</keyword>
<dbReference type="Proteomes" id="UP000515158">
    <property type="component" value="Unplaced"/>
</dbReference>
<evidence type="ECO:0000313" key="10">
    <source>
        <dbReference type="Proteomes" id="UP000515158"/>
    </source>
</evidence>
<evidence type="ECO:0000256" key="7">
    <source>
        <dbReference type="ARBA" id="ARBA00023136"/>
    </source>
</evidence>
<accession>A0A6P8ZVR0</accession>
<feature type="domain" description="LITAF" evidence="9">
    <location>
        <begin position="67"/>
        <end position="150"/>
    </location>
</feature>
<evidence type="ECO:0000256" key="3">
    <source>
        <dbReference type="ARBA" id="ARBA00004630"/>
    </source>
</evidence>
<reference evidence="11" key="1">
    <citation type="submission" date="2025-08" db="UniProtKB">
        <authorList>
            <consortium name="RefSeq"/>
        </authorList>
    </citation>
    <scope>IDENTIFICATION</scope>
    <source>
        <tissue evidence="11">Total insect</tissue>
    </source>
</reference>
<dbReference type="SMART" id="SM00714">
    <property type="entry name" value="LITAF"/>
    <property type="match status" value="1"/>
</dbReference>
<evidence type="ECO:0000256" key="5">
    <source>
        <dbReference type="ARBA" id="ARBA00022723"/>
    </source>
</evidence>
<protein>
    <submittedName>
        <fullName evidence="11">Lipopolysaccharide-induced tumor necrosis factor-alpha factor homolog isoform X1</fullName>
    </submittedName>
</protein>
<dbReference type="GO" id="GO:0031902">
    <property type="term" value="C:late endosome membrane"/>
    <property type="evidence" value="ECO:0007669"/>
    <property type="project" value="UniProtKB-SubCell"/>
</dbReference>
<dbReference type="AlphaFoldDB" id="A0A6P8ZVR0"/>
<proteinExistence type="inferred from homology"/>
<dbReference type="InterPro" id="IPR006629">
    <property type="entry name" value="LITAF"/>
</dbReference>
<dbReference type="Pfam" id="PF10601">
    <property type="entry name" value="zf-LITAF-like"/>
    <property type="match status" value="1"/>
</dbReference>
<gene>
    <name evidence="11" type="primary">LOC117650262</name>
</gene>
<feature type="region of interest" description="Disordered" evidence="8">
    <location>
        <begin position="1"/>
        <end position="60"/>
    </location>
</feature>
<keyword evidence="5" id="KW-0479">Metal-binding</keyword>
<evidence type="ECO:0000256" key="8">
    <source>
        <dbReference type="SAM" id="MobiDB-lite"/>
    </source>
</evidence>
<evidence type="ECO:0000256" key="2">
    <source>
        <dbReference type="ARBA" id="ARBA00004481"/>
    </source>
</evidence>
<dbReference type="GO" id="GO:0008270">
    <property type="term" value="F:zinc ion binding"/>
    <property type="evidence" value="ECO:0007669"/>
    <property type="project" value="TreeGrafter"/>
</dbReference>
<feature type="compositionally biased region" description="Pro residues" evidence="8">
    <location>
        <begin position="7"/>
        <end position="17"/>
    </location>
</feature>
<dbReference type="FunCoup" id="A0A6P8ZVR0">
    <property type="interactions" value="78"/>
</dbReference>
<dbReference type="OrthoDB" id="5599753at2759"/>
<keyword evidence="10" id="KW-1185">Reference proteome</keyword>
<dbReference type="GeneID" id="117650262"/>
<comment type="similarity">
    <text evidence="4">Belongs to the CDIP1/LITAF family.</text>
</comment>
<evidence type="ECO:0000256" key="1">
    <source>
        <dbReference type="ARBA" id="ARBA00004414"/>
    </source>
</evidence>
<dbReference type="InParanoid" id="A0A6P8ZVR0"/>
<dbReference type="InterPro" id="IPR037519">
    <property type="entry name" value="LITAF_fam"/>
</dbReference>